<keyword evidence="6" id="KW-1185">Reference proteome</keyword>
<keyword evidence="3 4" id="KW-0862">Zinc</keyword>
<comment type="cofactor">
    <cofactor evidence="4">
        <name>Zn(2+)</name>
        <dbReference type="ChEBI" id="CHEBI:29105"/>
    </cofactor>
    <text evidence="4">Binds 1 zinc ion per subunit.</text>
</comment>
<proteinExistence type="inferred from homology"/>
<feature type="binding site" evidence="4">
    <location>
        <position position="12"/>
    </location>
    <ligand>
        <name>Zn(2+)</name>
        <dbReference type="ChEBI" id="CHEBI:29105"/>
    </ligand>
</feature>
<dbReference type="GO" id="GO:0035595">
    <property type="term" value="F:N-acetylglucosaminylinositol deacetylase activity"/>
    <property type="evidence" value="ECO:0007669"/>
    <property type="project" value="UniProtKB-EC"/>
</dbReference>
<sequence length="294" mass="31617">MTDRRILLVHAHPDDETIVTGATMAKYAAEGAEVTLVTCTLGEEGEVIPPHLAHLASDRDGGLGEHRIGELARACVAMGVRDHRFLGGAGRYRDSGMMGATTNDDPRCFWQADVEEAAHELALVIREVRPHVMVTYDDNGGYGHPDHIQAHRVAVRAFGRAAERALPGTPWQTRKLYAIAQPRSVLKASVERLQAGLGGSGVAKAGPFSAPKAVEDIAPGTPDELVTTRVDATPYWAAKVLALREHATQVAVEADLFALSNGIAQEITAVEYFSLLRGPSPRRGPDGYEADLFD</sequence>
<evidence type="ECO:0000313" key="5">
    <source>
        <dbReference type="EMBL" id="RCV60668.1"/>
    </source>
</evidence>
<dbReference type="OrthoDB" id="158614at2"/>
<dbReference type="PANTHER" id="PTHR12993">
    <property type="entry name" value="N-ACETYLGLUCOSAMINYL-PHOSPHATIDYLINOSITOL DE-N-ACETYLASE-RELATED"/>
    <property type="match status" value="1"/>
</dbReference>
<feature type="binding site" evidence="4">
    <location>
        <position position="147"/>
    </location>
    <ligand>
        <name>Zn(2+)</name>
        <dbReference type="ChEBI" id="CHEBI:29105"/>
    </ligand>
</feature>
<dbReference type="Proteomes" id="UP000253318">
    <property type="component" value="Unassembled WGS sequence"/>
</dbReference>
<dbReference type="EC" id="3.5.1.103" evidence="4"/>
<dbReference type="AlphaFoldDB" id="A0A368T923"/>
<keyword evidence="2 4" id="KW-0378">Hydrolase</keyword>
<evidence type="ECO:0000313" key="6">
    <source>
        <dbReference type="Proteomes" id="UP000253318"/>
    </source>
</evidence>
<evidence type="ECO:0000256" key="4">
    <source>
        <dbReference type="HAMAP-Rule" id="MF_01696"/>
    </source>
</evidence>
<dbReference type="SUPFAM" id="SSF102588">
    <property type="entry name" value="LmbE-like"/>
    <property type="match status" value="1"/>
</dbReference>
<protein>
    <recommendedName>
        <fullName evidence="4">1D-myo-inositol 2-acetamido-2-deoxy-alpha-D-glucopyranoside deacetylase</fullName>
        <shortName evidence="4">GlcNAc-Ins deacetylase</shortName>
        <ecNumber evidence="4">3.5.1.103</ecNumber>
    </recommendedName>
    <alternativeName>
        <fullName evidence="4">N-acetyl-1-D-myo-inositol-2-amino-2-deoxy-alpha-D-glucopyranoside deacetylase</fullName>
    </alternativeName>
</protein>
<comment type="catalytic activity">
    <reaction evidence="4">
        <text>1D-myo-inositol 2-acetamido-2-deoxy-alpha-D-glucopyranoside + H2O = 1D-myo-inositol 2-amino-2-deoxy-alpha-D-glucopyranoside + acetate</text>
        <dbReference type="Rhea" id="RHEA:26180"/>
        <dbReference type="ChEBI" id="CHEBI:15377"/>
        <dbReference type="ChEBI" id="CHEBI:30089"/>
        <dbReference type="ChEBI" id="CHEBI:52442"/>
        <dbReference type="ChEBI" id="CHEBI:58886"/>
        <dbReference type="EC" id="3.5.1.103"/>
    </reaction>
</comment>
<evidence type="ECO:0000256" key="1">
    <source>
        <dbReference type="ARBA" id="ARBA00022723"/>
    </source>
</evidence>
<comment type="similarity">
    <text evidence="4">Belongs to the MshB deacetylase family.</text>
</comment>
<dbReference type="PANTHER" id="PTHR12993:SF26">
    <property type="entry name" value="1D-MYO-INOSITOL 2-ACETAMIDO-2-DEOXY-ALPHA-D-GLUCOPYRANOSIDE DEACETYLASE"/>
    <property type="match status" value="1"/>
</dbReference>
<comment type="function">
    <text evidence="4">Catalyzes the deacetylation of 1D-myo-inositol 2-acetamido-2-deoxy-alpha-D-glucopyranoside (GlcNAc-Ins) in the mycothiol biosynthesis pathway.</text>
</comment>
<dbReference type="InterPro" id="IPR003737">
    <property type="entry name" value="GlcNAc_PI_deacetylase-related"/>
</dbReference>
<feature type="binding site" evidence="4">
    <location>
        <position position="15"/>
    </location>
    <ligand>
        <name>Zn(2+)</name>
        <dbReference type="ChEBI" id="CHEBI:29105"/>
    </ligand>
</feature>
<name>A0A368T923_9ACTN</name>
<dbReference type="GO" id="GO:0010125">
    <property type="term" value="P:mycothiol biosynthetic process"/>
    <property type="evidence" value="ECO:0007669"/>
    <property type="project" value="UniProtKB-UniRule"/>
</dbReference>
<comment type="caution">
    <text evidence="5">The sequence shown here is derived from an EMBL/GenBank/DDBJ whole genome shotgun (WGS) entry which is preliminary data.</text>
</comment>
<evidence type="ECO:0000256" key="2">
    <source>
        <dbReference type="ARBA" id="ARBA00022801"/>
    </source>
</evidence>
<gene>
    <name evidence="4 5" type="primary">mshB</name>
    <name evidence="5" type="ORF">DEF24_06395</name>
</gene>
<dbReference type="HAMAP" id="MF_01696">
    <property type="entry name" value="MshB"/>
    <property type="match status" value="1"/>
</dbReference>
<keyword evidence="1 4" id="KW-0479">Metal-binding</keyword>
<accession>A0A368T923</accession>
<organism evidence="5 6">
    <name type="scientific">Marinitenerispora sediminis</name>
    <dbReference type="NCBI Taxonomy" id="1931232"/>
    <lineage>
        <taxon>Bacteria</taxon>
        <taxon>Bacillati</taxon>
        <taxon>Actinomycetota</taxon>
        <taxon>Actinomycetes</taxon>
        <taxon>Streptosporangiales</taxon>
        <taxon>Nocardiopsidaceae</taxon>
        <taxon>Marinitenerispora</taxon>
    </lineage>
</organism>
<dbReference type="InterPro" id="IPR024078">
    <property type="entry name" value="LmbE-like_dom_sf"/>
</dbReference>
<evidence type="ECO:0000256" key="3">
    <source>
        <dbReference type="ARBA" id="ARBA00022833"/>
    </source>
</evidence>
<dbReference type="Pfam" id="PF02585">
    <property type="entry name" value="PIG-L"/>
    <property type="match status" value="1"/>
</dbReference>
<dbReference type="RefSeq" id="WP_114398513.1">
    <property type="nucleotide sequence ID" value="NZ_QEIM01000076.1"/>
</dbReference>
<dbReference type="NCBIfam" id="TIGR03445">
    <property type="entry name" value="mycothiol_MshB"/>
    <property type="match status" value="1"/>
</dbReference>
<dbReference type="GO" id="GO:0008270">
    <property type="term" value="F:zinc ion binding"/>
    <property type="evidence" value="ECO:0007669"/>
    <property type="project" value="UniProtKB-UniRule"/>
</dbReference>
<dbReference type="Gene3D" id="3.40.50.10320">
    <property type="entry name" value="LmbE-like"/>
    <property type="match status" value="1"/>
</dbReference>
<dbReference type="EMBL" id="QEIN01000035">
    <property type="protein sequence ID" value="RCV60668.1"/>
    <property type="molecule type" value="Genomic_DNA"/>
</dbReference>
<reference evidence="5 6" key="1">
    <citation type="submission" date="2018-04" db="EMBL/GenBank/DDBJ databases">
        <title>Novel actinobacteria from marine sediment.</title>
        <authorList>
            <person name="Ng Z.Y."/>
            <person name="Tan G.Y.A."/>
        </authorList>
    </citation>
    <scope>NUCLEOTIDE SEQUENCE [LARGE SCALE GENOMIC DNA]</scope>
    <source>
        <strain evidence="5 6">TPS81</strain>
    </source>
</reference>
<dbReference type="InterPro" id="IPR017810">
    <property type="entry name" value="Mycothiol_biosynthesis_MshB"/>
</dbReference>